<evidence type="ECO:0000313" key="2">
    <source>
        <dbReference type="EMBL" id="NYE94433.1"/>
    </source>
</evidence>
<sequence length="73" mass="7835">MLSAAHLNSLRVSSRSSELPSMNLSNTLNTVRSNPAGTDEMIVNMVIDGDADKVHRYSGPDGKAIPRVKQLLG</sequence>
<reference evidence="2 3" key="1">
    <citation type="submission" date="2020-07" db="EMBL/GenBank/DDBJ databases">
        <title>Sequencing the genomes of 1000 actinobacteria strains.</title>
        <authorList>
            <person name="Klenk H.-P."/>
        </authorList>
    </citation>
    <scope>NUCLEOTIDE SEQUENCE [LARGE SCALE GENOMIC DNA]</scope>
    <source>
        <strain evidence="2 3">DSM 102047</strain>
    </source>
</reference>
<proteinExistence type="predicted"/>
<comment type="caution">
    <text evidence="2">The sequence shown here is derived from an EMBL/GenBank/DDBJ whole genome shotgun (WGS) entry which is preliminary data.</text>
</comment>
<gene>
    <name evidence="2" type="ORF">FHU41_000654</name>
</gene>
<dbReference type="Proteomes" id="UP000521748">
    <property type="component" value="Unassembled WGS sequence"/>
</dbReference>
<feature type="region of interest" description="Disordered" evidence="1">
    <location>
        <begin position="1"/>
        <end position="35"/>
    </location>
</feature>
<dbReference type="EMBL" id="JACBYQ010000001">
    <property type="protein sequence ID" value="NYE94433.1"/>
    <property type="molecule type" value="Genomic_DNA"/>
</dbReference>
<accession>A0A7Y9LRT9</accession>
<dbReference type="AlphaFoldDB" id="A0A7Y9LRT9"/>
<organism evidence="2 3">
    <name type="scientific">Psychromicrobium silvestre</name>
    <dbReference type="NCBI Taxonomy" id="1645614"/>
    <lineage>
        <taxon>Bacteria</taxon>
        <taxon>Bacillati</taxon>
        <taxon>Actinomycetota</taxon>
        <taxon>Actinomycetes</taxon>
        <taxon>Micrococcales</taxon>
        <taxon>Micrococcaceae</taxon>
        <taxon>Psychromicrobium</taxon>
    </lineage>
</organism>
<evidence type="ECO:0000313" key="3">
    <source>
        <dbReference type="Proteomes" id="UP000521748"/>
    </source>
</evidence>
<name>A0A7Y9LRT9_9MICC</name>
<keyword evidence="3" id="KW-1185">Reference proteome</keyword>
<evidence type="ECO:0000256" key="1">
    <source>
        <dbReference type="SAM" id="MobiDB-lite"/>
    </source>
</evidence>
<feature type="compositionally biased region" description="Polar residues" evidence="1">
    <location>
        <begin position="10"/>
        <end position="35"/>
    </location>
</feature>
<protein>
    <submittedName>
        <fullName evidence="2">Uncharacterized protein</fullName>
    </submittedName>
</protein>